<dbReference type="PANTHER" id="PTHR12064">
    <property type="entry name" value="METAL TRANSPORTER CNNM"/>
    <property type="match status" value="1"/>
</dbReference>
<feature type="transmembrane region" description="Helical" evidence="3">
    <location>
        <begin position="171"/>
        <end position="194"/>
    </location>
</feature>
<dbReference type="GO" id="GO:0030026">
    <property type="term" value="P:intracellular manganese ion homeostasis"/>
    <property type="evidence" value="ECO:0007669"/>
    <property type="project" value="TreeGrafter"/>
</dbReference>
<protein>
    <submittedName>
        <fullName evidence="5">Putative cbs domain containing protein</fullName>
    </submittedName>
</protein>
<dbReference type="InterPro" id="IPR002550">
    <property type="entry name" value="CNNM"/>
</dbReference>
<feature type="transmembrane region" description="Helical" evidence="3">
    <location>
        <begin position="104"/>
        <end position="123"/>
    </location>
</feature>
<evidence type="ECO:0000313" key="5">
    <source>
        <dbReference type="EMBL" id="KHJ33071.1"/>
    </source>
</evidence>
<accession>A0A0B1P7Y4</accession>
<evidence type="ECO:0000259" key="4">
    <source>
        <dbReference type="Pfam" id="PF01595"/>
    </source>
</evidence>
<dbReference type="EMBL" id="JNVN01001640">
    <property type="protein sequence ID" value="KHJ33071.1"/>
    <property type="molecule type" value="Genomic_DNA"/>
</dbReference>
<dbReference type="STRING" id="52586.A0A0B1P7Y4"/>
<evidence type="ECO:0000313" key="6">
    <source>
        <dbReference type="Proteomes" id="UP000030854"/>
    </source>
</evidence>
<keyword evidence="1" id="KW-0677">Repeat</keyword>
<keyword evidence="3" id="KW-1133">Transmembrane helix</keyword>
<sequence>MGILWKLNSTIKREEFLVKAKDLAETTARLSSEGIENSITTQHRYRIGLCILAITLLVIAGLSTGLILAICGLDQIWLHMKNITATPKERERIRVITHMKSHGTWMLCSLVICSVACSEYFPFVVQSLFLGPPWVAILISTICITIFVELVPQFFIPAYPLTWGYYCRPMIWSCMWLTAIVSWPVSLFLSHISLITNDRSVFSNDELKTFIKYHEKSEKNGGRLGREASRIMIGALNLDNCVIGKLSFGRQGNKLFDDNEAEKATQSKQKGIIKSWPFVKTINIDDIVNNDFMEKISHWSYNRLPVIGTSRRHQYSPRNNSEYHLEDIQIYGSLHLKSLLKCINKTNSSSLSVRDLPLDPLPIVRVNMSVYALLNMFENGISRMAIVIPTKKQENLALLKSMPPKISICSHLSSTDCLYTQALNFETQQHSKKCPQTRIFGNQLAEAATNSNNLEIFHSSIQGTRIIEPIGLVALDDLISAVFQRTSNERGVMYEPCSNNYSTENEPKDVIHDGYNVINNVLTSSKNDFLSQSRCSLKYHEIAAIDATDEFNFNQYPQRDLDYQSLRNNPGNSSNFQVSDMVIDRKRNSASTGYISKTKNITSLHNLHFPRSDGNPVTKSENKTFPRRKNTCTSIECPIHRNSASLITSVLPKIPRISSCSHQNVSESNLKMSYNYMNHLPSKPGPLNALKSFSSPELLIDHFDPNFHECSSKLEEKIGENKTHKYTSSGHHLHKIVDNSTPKSFSMSPKKENSYGKACANPLDLDSTCNFFKEDSEAKNKENLNFRYTSHTLPQLERTNFSLTSNRKKSSYDDSSLLPSQRRIAFKSADNFLNNYRCDSS</sequence>
<dbReference type="AlphaFoldDB" id="A0A0B1P7Y4"/>
<dbReference type="Pfam" id="PF01595">
    <property type="entry name" value="CNNM"/>
    <property type="match status" value="1"/>
</dbReference>
<feature type="domain" description="CNNM transmembrane" evidence="4">
    <location>
        <begin position="51"/>
        <end position="217"/>
    </location>
</feature>
<reference evidence="5 6" key="1">
    <citation type="journal article" date="2014" name="BMC Genomics">
        <title>Adaptive genomic structural variation in the grape powdery mildew pathogen, Erysiphe necator.</title>
        <authorList>
            <person name="Jones L."/>
            <person name="Riaz S."/>
            <person name="Morales-Cruz A."/>
            <person name="Amrine K.C."/>
            <person name="McGuire B."/>
            <person name="Gubler W.D."/>
            <person name="Walker M.A."/>
            <person name="Cantu D."/>
        </authorList>
    </citation>
    <scope>NUCLEOTIDE SEQUENCE [LARGE SCALE GENOMIC DNA]</scope>
    <source>
        <strain evidence="6">c</strain>
    </source>
</reference>
<feature type="region of interest" description="Disordered" evidence="2">
    <location>
        <begin position="606"/>
        <end position="625"/>
    </location>
</feature>
<dbReference type="Proteomes" id="UP000030854">
    <property type="component" value="Unassembled WGS sequence"/>
</dbReference>
<evidence type="ECO:0000256" key="2">
    <source>
        <dbReference type="SAM" id="MobiDB-lite"/>
    </source>
</evidence>
<dbReference type="Gene3D" id="3.10.580.10">
    <property type="entry name" value="CBS-domain"/>
    <property type="match status" value="1"/>
</dbReference>
<name>A0A0B1P7Y4_UNCNE</name>
<keyword evidence="3" id="KW-0812">Transmembrane</keyword>
<feature type="transmembrane region" description="Helical" evidence="3">
    <location>
        <begin position="45"/>
        <end position="71"/>
    </location>
</feature>
<feature type="transmembrane region" description="Helical" evidence="3">
    <location>
        <begin position="135"/>
        <end position="159"/>
    </location>
</feature>
<keyword evidence="3" id="KW-0472">Membrane</keyword>
<keyword evidence="6" id="KW-1185">Reference proteome</keyword>
<proteinExistence type="predicted"/>
<evidence type="ECO:0000256" key="1">
    <source>
        <dbReference type="ARBA" id="ARBA00022737"/>
    </source>
</evidence>
<dbReference type="GO" id="GO:0010960">
    <property type="term" value="P:magnesium ion homeostasis"/>
    <property type="evidence" value="ECO:0007669"/>
    <property type="project" value="InterPro"/>
</dbReference>
<comment type="caution">
    <text evidence="5">The sequence shown here is derived from an EMBL/GenBank/DDBJ whole genome shotgun (WGS) entry which is preliminary data.</text>
</comment>
<dbReference type="PANTHER" id="PTHR12064:SF97">
    <property type="entry name" value="METAL TRANSPORTER CNNM-5"/>
    <property type="match status" value="1"/>
</dbReference>
<gene>
    <name evidence="5" type="ORF">EV44_g3088</name>
</gene>
<evidence type="ECO:0000256" key="3">
    <source>
        <dbReference type="SAM" id="Phobius"/>
    </source>
</evidence>
<dbReference type="GO" id="GO:0005737">
    <property type="term" value="C:cytoplasm"/>
    <property type="evidence" value="ECO:0007669"/>
    <property type="project" value="TreeGrafter"/>
</dbReference>
<dbReference type="HOGENOM" id="CLU_338367_0_0_1"/>
<dbReference type="InterPro" id="IPR046342">
    <property type="entry name" value="CBS_dom_sf"/>
</dbReference>
<organism evidence="5 6">
    <name type="scientific">Uncinula necator</name>
    <name type="common">Grape powdery mildew</name>
    <dbReference type="NCBI Taxonomy" id="52586"/>
    <lineage>
        <taxon>Eukaryota</taxon>
        <taxon>Fungi</taxon>
        <taxon>Dikarya</taxon>
        <taxon>Ascomycota</taxon>
        <taxon>Pezizomycotina</taxon>
        <taxon>Leotiomycetes</taxon>
        <taxon>Erysiphales</taxon>
        <taxon>Erysiphaceae</taxon>
        <taxon>Erysiphe</taxon>
    </lineage>
</organism>
<dbReference type="InterPro" id="IPR045095">
    <property type="entry name" value="ACDP"/>
</dbReference>